<keyword evidence="3" id="KW-1185">Reference proteome</keyword>
<dbReference type="AlphaFoldDB" id="G0V4G2"/>
<evidence type="ECO:0000313" key="3">
    <source>
        <dbReference type="Proteomes" id="UP000007652"/>
    </source>
</evidence>
<dbReference type="GO" id="GO:0004803">
    <property type="term" value="F:transposase activity"/>
    <property type="evidence" value="ECO:0007669"/>
    <property type="project" value="InterPro"/>
</dbReference>
<dbReference type="SUPFAM" id="SSF48295">
    <property type="entry name" value="TrpR-like"/>
    <property type="match status" value="1"/>
</dbReference>
<dbReference type="GO" id="GO:0043565">
    <property type="term" value="F:sequence-specific DNA binding"/>
    <property type="evidence" value="ECO:0007669"/>
    <property type="project" value="InterPro"/>
</dbReference>
<feature type="domain" description="Transposase IS200-like" evidence="1">
    <location>
        <begin position="9"/>
        <end position="123"/>
    </location>
</feature>
<dbReference type="InterPro" id="IPR002686">
    <property type="entry name" value="Transposase_17"/>
</dbReference>
<dbReference type="STRING" id="857293.CAAU_0353"/>
<dbReference type="EMBL" id="CAKP01000017">
    <property type="protein sequence ID" value="CCC58002.1"/>
    <property type="molecule type" value="Genomic_DNA"/>
</dbReference>
<dbReference type="Gene3D" id="3.30.70.1290">
    <property type="entry name" value="Transposase IS200-like"/>
    <property type="match status" value="1"/>
</dbReference>
<gene>
    <name evidence="2" type="ORF">CAAU_0353</name>
</gene>
<dbReference type="SMART" id="SM01321">
    <property type="entry name" value="Y1_Tnp"/>
    <property type="match status" value="1"/>
</dbReference>
<dbReference type="PANTHER" id="PTHR34322:SF2">
    <property type="entry name" value="TRANSPOSASE IS200-LIKE DOMAIN-CONTAINING PROTEIN"/>
    <property type="match status" value="1"/>
</dbReference>
<accession>G0V4G2</accession>
<reference evidence="2 3" key="1">
    <citation type="journal article" date="2011" name="J. Bacteriol.">
        <title>Draft genome sequence of Caloramator australicus strain RC3T, a thermoanaerobe from the Great Artesian Basin of Australia.</title>
        <authorList>
            <person name="Ogg C.D."/>
            <person name="Patel B.K.C."/>
        </authorList>
    </citation>
    <scope>NUCLEOTIDE SEQUENCE [LARGE SCALE GENOMIC DNA]</scope>
    <source>
        <strain evidence="2 3">RC3</strain>
    </source>
</reference>
<proteinExistence type="predicted"/>
<dbReference type="GO" id="GO:0006313">
    <property type="term" value="P:DNA transposition"/>
    <property type="evidence" value="ECO:0007669"/>
    <property type="project" value="InterPro"/>
</dbReference>
<organism evidence="2 3">
    <name type="scientific">Caloramator australicus RC3</name>
    <dbReference type="NCBI Taxonomy" id="857293"/>
    <lineage>
        <taxon>Bacteria</taxon>
        <taxon>Bacillati</taxon>
        <taxon>Bacillota</taxon>
        <taxon>Clostridia</taxon>
        <taxon>Eubacteriales</taxon>
        <taxon>Clostridiaceae</taxon>
        <taxon>Caloramator</taxon>
    </lineage>
</organism>
<dbReference type="InterPro" id="IPR036515">
    <property type="entry name" value="Transposase_17_sf"/>
</dbReference>
<protein>
    <recommendedName>
        <fullName evidence="1">Transposase IS200-like domain-containing protein</fullName>
    </recommendedName>
</protein>
<dbReference type="OrthoDB" id="9788881at2"/>
<evidence type="ECO:0000313" key="2">
    <source>
        <dbReference type="EMBL" id="CCC58002.1"/>
    </source>
</evidence>
<dbReference type="InterPro" id="IPR010921">
    <property type="entry name" value="Trp_repressor/repl_initiator"/>
</dbReference>
<sequence length="309" mass="37015">MPRCARLKSNDSIYHIMCKSISDTDLFRCDADKKVFMGYIKKYQEKYEFKVYAYCLMTNHVHLIIDSNGFDISKIMHSINQCYAQYFNRRYQRKGHLFHDRFKSIIVKDERYLLTLSAYIHNNPMAIKEYRECPERYEYSSLSVYLGIDHDKFETLDEGFILGLFGPNVKKARESYYKFVFSCKDNKIRKTIEFEDQPGEYRSDRTILRREYSPQDILSFLEENLGVERKLLYLKYRKESKEFRAIVVYLLRCFCGYSYSQICKIVGNITSARVAVLFNIGYELVNNDSKYKFILEKFLDNCENRDKKF</sequence>
<comment type="caution">
    <text evidence="2">The sequence shown here is derived from an EMBL/GenBank/DDBJ whole genome shotgun (WGS) entry which is preliminary data.</text>
</comment>
<dbReference type="Gene3D" id="1.10.1750.10">
    <property type="match status" value="1"/>
</dbReference>
<dbReference type="SUPFAM" id="SSF143422">
    <property type="entry name" value="Transposase IS200-like"/>
    <property type="match status" value="1"/>
</dbReference>
<dbReference type="Proteomes" id="UP000007652">
    <property type="component" value="Unassembled WGS sequence"/>
</dbReference>
<dbReference type="eggNOG" id="COG1943">
    <property type="taxonomic scope" value="Bacteria"/>
</dbReference>
<dbReference type="RefSeq" id="WP_008907720.1">
    <property type="nucleotide sequence ID" value="NZ_CAKP01000017.1"/>
</dbReference>
<evidence type="ECO:0000259" key="1">
    <source>
        <dbReference type="SMART" id="SM01321"/>
    </source>
</evidence>
<dbReference type="Pfam" id="PF01797">
    <property type="entry name" value="Y1_Tnp"/>
    <property type="match status" value="1"/>
</dbReference>
<name>G0V4G2_9CLOT</name>
<dbReference type="PANTHER" id="PTHR34322">
    <property type="entry name" value="TRANSPOSASE, Y1_TNP DOMAIN-CONTAINING"/>
    <property type="match status" value="1"/>
</dbReference>